<dbReference type="EMBL" id="OV651821">
    <property type="protein sequence ID" value="CAH1115819.1"/>
    <property type="molecule type" value="Genomic_DNA"/>
</dbReference>
<dbReference type="Proteomes" id="UP001153636">
    <property type="component" value="Chromosome 9"/>
</dbReference>
<proteinExistence type="predicted"/>
<sequence>MQRQFIVKYTKIGEVKQMTSKTEKSRRQKTMFYYLTRLSKHTMVCKKFLVSRRGLLEQHWRKSNDCGIVASDMRGGRQSENIKNRDSAIHTAIENHVNRFPRIGSHYYREKSTQEYLHFDLSISKIYSLFLEELTASDELPSITTYRTKNLSFHRPKKDQCSLCMTYKDLYEKCNSEKLKVRTVKNECKLRAATDEVVPLTCNKFFIYQNIMTLRFSTKHAYLISI</sequence>
<accession>A0A9P0GJH0</accession>
<evidence type="ECO:0000313" key="2">
    <source>
        <dbReference type="Proteomes" id="UP001153636"/>
    </source>
</evidence>
<dbReference type="OrthoDB" id="6772146at2759"/>
<gene>
    <name evidence="1" type="ORF">PSYICH_LOCUS15459</name>
</gene>
<evidence type="ECO:0000313" key="1">
    <source>
        <dbReference type="EMBL" id="CAH1115819.1"/>
    </source>
</evidence>
<dbReference type="PANTHER" id="PTHR10773:SF19">
    <property type="match status" value="1"/>
</dbReference>
<dbReference type="AlphaFoldDB" id="A0A9P0GJH0"/>
<reference evidence="1" key="1">
    <citation type="submission" date="2022-01" db="EMBL/GenBank/DDBJ databases">
        <authorList>
            <person name="King R."/>
        </authorList>
    </citation>
    <scope>NUCLEOTIDE SEQUENCE</scope>
</reference>
<protein>
    <submittedName>
        <fullName evidence="1">Uncharacterized protein</fullName>
    </submittedName>
</protein>
<dbReference type="PANTHER" id="PTHR10773">
    <property type="entry name" value="DNA-DIRECTED RNA POLYMERASES I, II, AND III SUBUNIT RPABC2"/>
    <property type="match status" value="1"/>
</dbReference>
<organism evidence="1 2">
    <name type="scientific">Psylliodes chrysocephalus</name>
    <dbReference type="NCBI Taxonomy" id="3402493"/>
    <lineage>
        <taxon>Eukaryota</taxon>
        <taxon>Metazoa</taxon>
        <taxon>Ecdysozoa</taxon>
        <taxon>Arthropoda</taxon>
        <taxon>Hexapoda</taxon>
        <taxon>Insecta</taxon>
        <taxon>Pterygota</taxon>
        <taxon>Neoptera</taxon>
        <taxon>Endopterygota</taxon>
        <taxon>Coleoptera</taxon>
        <taxon>Polyphaga</taxon>
        <taxon>Cucujiformia</taxon>
        <taxon>Chrysomeloidea</taxon>
        <taxon>Chrysomelidae</taxon>
        <taxon>Galerucinae</taxon>
        <taxon>Alticini</taxon>
        <taxon>Psylliodes</taxon>
    </lineage>
</organism>
<keyword evidence="2" id="KW-1185">Reference proteome</keyword>
<name>A0A9P0GJH0_9CUCU</name>